<evidence type="ECO:0000259" key="1">
    <source>
        <dbReference type="Pfam" id="PF00561"/>
    </source>
</evidence>
<dbReference type="InterPro" id="IPR029058">
    <property type="entry name" value="AB_hydrolase_fold"/>
</dbReference>
<dbReference type="InterPro" id="IPR000073">
    <property type="entry name" value="AB_hydrolase_1"/>
</dbReference>
<comment type="caution">
    <text evidence="2">The sequence shown here is derived from an EMBL/GenBank/DDBJ whole genome shotgun (WGS) entry which is preliminary data.</text>
</comment>
<evidence type="ECO:0000313" key="3">
    <source>
        <dbReference type="Proteomes" id="UP001310890"/>
    </source>
</evidence>
<dbReference type="Gene3D" id="3.40.50.1820">
    <property type="entry name" value="alpha/beta hydrolase"/>
    <property type="match status" value="1"/>
</dbReference>
<dbReference type="PANTHER" id="PTHR45763">
    <property type="entry name" value="HYDROLASE, ALPHA/BETA FOLD FAMILY PROTEIN, EXPRESSED-RELATED"/>
    <property type="match status" value="1"/>
</dbReference>
<evidence type="ECO:0000313" key="2">
    <source>
        <dbReference type="EMBL" id="KAK5118944.1"/>
    </source>
</evidence>
<dbReference type="Pfam" id="PF00561">
    <property type="entry name" value="Abhydrolase_1"/>
    <property type="match status" value="1"/>
</dbReference>
<feature type="domain" description="AB hydrolase-1" evidence="1">
    <location>
        <begin position="25"/>
        <end position="111"/>
    </location>
</feature>
<protein>
    <recommendedName>
        <fullName evidence="1">AB hydrolase-1 domain-containing protein</fullName>
    </recommendedName>
</protein>
<dbReference type="EMBL" id="JAVRRL010000001">
    <property type="protein sequence ID" value="KAK5118944.1"/>
    <property type="molecule type" value="Genomic_DNA"/>
</dbReference>
<sequence>MPQQLTLPTGETLDYEISGVKNGFPFIWLHGTPGACTAIPSLVRACENKDLQLITFSRAGYGGSSRRKGRKVVDEAAVVQELLNKLGHERCYVGGWSGGGPHALACAARLKGYVDETNASLQGEEVLRKFVEPQRAELLAADVKGVVEVMSSILPEADRKVMLENDEVGQETVNSFREGLKNGCDGWVDDDMAFIHPWGFELSEVKCPVFMYHGETDLMVPFAHGKWIAKEIPAKHLTAHMQPGHGHISIFMGQVDSMVDELIAVGR</sequence>
<dbReference type="PANTHER" id="PTHR45763:SF46">
    <property type="entry name" value="AB HYDROLASE-1 DOMAIN-CONTAINING PROTEIN"/>
    <property type="match status" value="1"/>
</dbReference>
<organism evidence="2 3">
    <name type="scientific">Meristemomyces frigidus</name>
    <dbReference type="NCBI Taxonomy" id="1508187"/>
    <lineage>
        <taxon>Eukaryota</taxon>
        <taxon>Fungi</taxon>
        <taxon>Dikarya</taxon>
        <taxon>Ascomycota</taxon>
        <taxon>Pezizomycotina</taxon>
        <taxon>Dothideomycetes</taxon>
        <taxon>Dothideomycetidae</taxon>
        <taxon>Mycosphaerellales</taxon>
        <taxon>Teratosphaeriaceae</taxon>
        <taxon>Meristemomyces</taxon>
    </lineage>
</organism>
<dbReference type="Proteomes" id="UP001310890">
    <property type="component" value="Unassembled WGS sequence"/>
</dbReference>
<name>A0AAN7TYU9_9PEZI</name>
<dbReference type="SUPFAM" id="SSF53474">
    <property type="entry name" value="alpha/beta-Hydrolases"/>
    <property type="match status" value="1"/>
</dbReference>
<gene>
    <name evidence="2" type="ORF">LTR62_000155</name>
</gene>
<proteinExistence type="predicted"/>
<dbReference type="AlphaFoldDB" id="A0AAN7TYU9"/>
<accession>A0AAN7TYU9</accession>
<reference evidence="2" key="1">
    <citation type="submission" date="2023-08" db="EMBL/GenBank/DDBJ databases">
        <title>Black Yeasts Isolated from many extreme environments.</title>
        <authorList>
            <person name="Coleine C."/>
            <person name="Stajich J.E."/>
            <person name="Selbmann L."/>
        </authorList>
    </citation>
    <scope>NUCLEOTIDE SEQUENCE</scope>
    <source>
        <strain evidence="2">CCFEE 5401</strain>
    </source>
</reference>